<sequence>MTLEDFFTLSEIKDGLTAPYRVQEFVSVMQKEKDCVVKNAGDATRQWAAVASTIAATENRDCLDLFIQLDGLWFINRWLKDAQNFAIGANDRFIDESITGMLRAVEQLHLDSQKSVSSGIHETVSNLLGHHSSRVQNKARVLVDSWKGSGNGDAESHDIAEVNDASSKLVREEGQPSSVTEAGNNSDHTPGLVGNEKSLFRSPDNSLPERIASAQIQSSGNASLECEEIKEISPNYLASVSSSAQEVVSVHEGLPLCAPSENALVGTCNLLVPKQDNVEGQSDIVPSTDFAKTEYQEQNVKDPPEKLDAPEICLVSTKLEPEPISVSASDAKALEPVKEPTLQHNGENNELGVCHKIVTSDGVGSPASGRKNRVNRVIAVSKASENNDDCHSNVLWDSSVSESELGKTEVLEMSISGTKYVRAVKEGKGHVSSEGENTSNGYDFNKPGKGSRSPSIIDRKSSADEFDNGIVDAIEVTRQIALEIEREVCSSSDKITEGGIRQPGSPDSVKKEDEPSLVLPKEVSSRESHSTGACSDEEQCLSISNNIVAESECRPNKESVQASEAAQDSGGNSEKRLCLFDLNEDGSDDMDVSVNAMSTPRPVVSDSMPAPSPGLPGAPLLFEGTLGWKGSTGTSAFGLASPCNSERNFSGDENSDISKQRQDWLDFDLNVAEDDDGSAKPIAESSFLPSGQLLVESSPKRSSRLELDLNSLGDDCDGQPSVQRMEGQFFLGRNGYWSPSPASSTSSMQPSVRNIDLNDRPRLQTDLVDQGPGNSPHFIDAFGLSKSDAPAISIFGTKVDIGRRREYVPQTLFLPNGKAIEPAIDLTMSRAGGILGMPPTASYNLSSVLGYNGVVSASAPPLSFSSAMYGSGGTIPYMVHSRGAPLVPQVASGSSSTVLPSYSQPPFIMNMTATQLALNGVGPSHPPNLDLNSGFMIEGGGNRDALTTRQFFFPGQGTMPRPSSSGVGGKRKEPDSGWESYPFNYKHQQPPWK</sequence>
<dbReference type="AlphaFoldDB" id="A0A4P1QWE9"/>
<dbReference type="SUPFAM" id="SSF47676">
    <property type="entry name" value="Conserved domain common to transcription factors TFIIS, elongin A, CRSP70"/>
    <property type="match status" value="1"/>
</dbReference>
<dbReference type="EMBL" id="CM007375">
    <property type="protein sequence ID" value="OIV96308.1"/>
    <property type="molecule type" value="Genomic_DNA"/>
</dbReference>
<feature type="region of interest" description="Disordered" evidence="1">
    <location>
        <begin position="167"/>
        <end position="205"/>
    </location>
</feature>
<feature type="region of interest" description="Disordered" evidence="1">
    <location>
        <begin position="952"/>
        <end position="993"/>
    </location>
</feature>
<proteinExistence type="predicted"/>
<gene>
    <name evidence="2" type="ORF">TanjilG_09735</name>
</gene>
<feature type="region of interest" description="Disordered" evidence="1">
    <location>
        <begin position="492"/>
        <end position="532"/>
    </location>
</feature>
<accession>A0A4P1QWE9</accession>
<dbReference type="PANTHER" id="PTHR47292:SF1">
    <property type="entry name" value="TRANSCRIPTION ELONGATION FACTOR (TFIIS) FAMILY PROTEIN"/>
    <property type="match status" value="1"/>
</dbReference>
<dbReference type="InterPro" id="IPR035441">
    <property type="entry name" value="TFIIS/LEDGF_dom_sf"/>
</dbReference>
<dbReference type="STRING" id="3871.A0A4P1QWE9"/>
<dbReference type="Gene3D" id="1.20.930.10">
    <property type="entry name" value="Conserved domain common to transcription factors TFIIS, elongin A, CRSP70"/>
    <property type="match status" value="1"/>
</dbReference>
<keyword evidence="3" id="KW-1185">Reference proteome</keyword>
<evidence type="ECO:0008006" key="4">
    <source>
        <dbReference type="Google" id="ProtNLM"/>
    </source>
</evidence>
<evidence type="ECO:0000256" key="1">
    <source>
        <dbReference type="SAM" id="MobiDB-lite"/>
    </source>
</evidence>
<dbReference type="KEGG" id="lang:109327971"/>
<organism evidence="2 3">
    <name type="scientific">Lupinus angustifolius</name>
    <name type="common">Narrow-leaved blue lupine</name>
    <dbReference type="NCBI Taxonomy" id="3871"/>
    <lineage>
        <taxon>Eukaryota</taxon>
        <taxon>Viridiplantae</taxon>
        <taxon>Streptophyta</taxon>
        <taxon>Embryophyta</taxon>
        <taxon>Tracheophyta</taxon>
        <taxon>Spermatophyta</taxon>
        <taxon>Magnoliopsida</taxon>
        <taxon>eudicotyledons</taxon>
        <taxon>Gunneridae</taxon>
        <taxon>Pentapetalae</taxon>
        <taxon>rosids</taxon>
        <taxon>fabids</taxon>
        <taxon>Fabales</taxon>
        <taxon>Fabaceae</taxon>
        <taxon>Papilionoideae</taxon>
        <taxon>50 kb inversion clade</taxon>
        <taxon>genistoids sensu lato</taxon>
        <taxon>core genistoids</taxon>
        <taxon>Genisteae</taxon>
        <taxon>Lupinus</taxon>
    </lineage>
</organism>
<feature type="compositionally biased region" description="Polar residues" evidence="1">
    <location>
        <begin position="175"/>
        <end position="188"/>
    </location>
</feature>
<dbReference type="Proteomes" id="UP000188354">
    <property type="component" value="Chromosome LG15"/>
</dbReference>
<dbReference type="PANTHER" id="PTHR47292">
    <property type="entry name" value="TRANSCRIPTION ELONGATION FACTOR (TFIIS) FAMILY PROTEIN-RELATED"/>
    <property type="match status" value="1"/>
</dbReference>
<dbReference type="OrthoDB" id="1595674at2759"/>
<evidence type="ECO:0000313" key="3">
    <source>
        <dbReference type="Proteomes" id="UP000188354"/>
    </source>
</evidence>
<feature type="region of interest" description="Disordered" evidence="1">
    <location>
        <begin position="428"/>
        <end position="461"/>
    </location>
</feature>
<name>A0A4P1QWE9_LUPAN</name>
<protein>
    <recommendedName>
        <fullName evidence="4">TFIIS N-terminal domain-containing protein</fullName>
    </recommendedName>
</protein>
<dbReference type="Gramene" id="OIV96308">
    <property type="protein sequence ID" value="OIV96308"/>
    <property type="gene ID" value="TanjilG_09735"/>
</dbReference>
<reference evidence="2 3" key="1">
    <citation type="journal article" date="2017" name="Plant Biotechnol. J.">
        <title>A comprehensive draft genome sequence for lupin (Lupinus angustifolius), an emerging health food: insights into plant-microbe interactions and legume evolution.</title>
        <authorList>
            <person name="Hane J.K."/>
            <person name="Ming Y."/>
            <person name="Kamphuis L.G."/>
            <person name="Nelson M.N."/>
            <person name="Garg G."/>
            <person name="Atkins C.A."/>
            <person name="Bayer P.E."/>
            <person name="Bravo A."/>
            <person name="Bringans S."/>
            <person name="Cannon S."/>
            <person name="Edwards D."/>
            <person name="Foley R."/>
            <person name="Gao L.L."/>
            <person name="Harrison M.J."/>
            <person name="Huang W."/>
            <person name="Hurgobin B."/>
            <person name="Li S."/>
            <person name="Liu C.W."/>
            <person name="McGrath A."/>
            <person name="Morahan G."/>
            <person name="Murray J."/>
            <person name="Weller J."/>
            <person name="Jian J."/>
            <person name="Singh K.B."/>
        </authorList>
    </citation>
    <scope>NUCLEOTIDE SEQUENCE [LARGE SCALE GENOMIC DNA]</scope>
    <source>
        <strain evidence="3">cv. Tanjil</strain>
        <tissue evidence="2">Whole plant</tissue>
    </source>
</reference>
<evidence type="ECO:0000313" key="2">
    <source>
        <dbReference type="EMBL" id="OIV96308.1"/>
    </source>
</evidence>